<proteinExistence type="predicted"/>
<organism evidence="1 2">
    <name type="scientific">Durio zibethinus</name>
    <name type="common">Durian</name>
    <dbReference type="NCBI Taxonomy" id="66656"/>
    <lineage>
        <taxon>Eukaryota</taxon>
        <taxon>Viridiplantae</taxon>
        <taxon>Streptophyta</taxon>
        <taxon>Embryophyta</taxon>
        <taxon>Tracheophyta</taxon>
        <taxon>Spermatophyta</taxon>
        <taxon>Magnoliopsida</taxon>
        <taxon>eudicotyledons</taxon>
        <taxon>Gunneridae</taxon>
        <taxon>Pentapetalae</taxon>
        <taxon>rosids</taxon>
        <taxon>malvids</taxon>
        <taxon>Malvales</taxon>
        <taxon>Malvaceae</taxon>
        <taxon>Helicteroideae</taxon>
        <taxon>Durio</taxon>
    </lineage>
</organism>
<accession>A0A6P5Y3K4</accession>
<evidence type="ECO:0000313" key="2">
    <source>
        <dbReference type="RefSeq" id="XP_022734995.1"/>
    </source>
</evidence>
<dbReference type="GeneID" id="111288378"/>
<gene>
    <name evidence="2" type="primary">LOC111288378</name>
</gene>
<dbReference type="Proteomes" id="UP000515121">
    <property type="component" value="Unplaced"/>
</dbReference>
<evidence type="ECO:0000313" key="1">
    <source>
        <dbReference type="Proteomes" id="UP000515121"/>
    </source>
</evidence>
<protein>
    <submittedName>
        <fullName evidence="2">Uncharacterized protein LOC111288378</fullName>
    </submittedName>
</protein>
<dbReference type="OrthoDB" id="1751997at2759"/>
<reference evidence="2" key="1">
    <citation type="submission" date="2025-08" db="UniProtKB">
        <authorList>
            <consortium name="RefSeq"/>
        </authorList>
    </citation>
    <scope>IDENTIFICATION</scope>
    <source>
        <tissue evidence="2">Fruit stalk</tissue>
    </source>
</reference>
<sequence length="143" mass="16341">MGVAFCCIFVFPFIADDVYREDKIMCKAVIHGRNIQRVDWSGFLLGGKFRRPGVIKEHLWLRYYSCDNIFPFELEGKCGKIENSLSTDWANQECNEIEFSIQSPPGVSSAKVEKCGVRILYGKDLENGRNTKPTQYSNKLCKS</sequence>
<dbReference type="RefSeq" id="XP_022734995.1">
    <property type="nucleotide sequence ID" value="XM_022879260.1"/>
</dbReference>
<dbReference type="AlphaFoldDB" id="A0A6P5Y3K4"/>
<name>A0A6P5Y3K4_DURZI</name>
<keyword evidence="1" id="KW-1185">Reference proteome</keyword>
<dbReference type="KEGG" id="dzi:111288378"/>